<comment type="caution">
    <text evidence="5">The sequence shown here is derived from an EMBL/GenBank/DDBJ whole genome shotgun (WGS) entry which is preliminary data.</text>
</comment>
<keyword evidence="2" id="KW-0560">Oxidoreductase</keyword>
<name>A0AAI9K5T1_9FIRM</name>
<sequence>MNIGILGAGKIAGVMADTINRMTDVKLYAVGSRSWEKANAFANEFAIDKAYGSYEELVSDDAIDLVYIATPHSHHYEQMKLCIEHGRNVLCEKAFTYNAAQAEEIADLAADKKVYVAEAIWTRYMPSRQMINEILESGVIGEIKTMTCNLSYPISKIERLIRPELAGGALLDVGVYGLNFIVMHMGKEISAIESSVMMHETGVDGQESITVKYEDGRMAVTTHSIYGRSDRKGIFYGEKGYMIVDNINNPQGIDVFDCEDRLIRHVDVPEQISGYEYEIMESLDMIRQGQFQSKSMPLSESIYMMKLMDDIRKGWNKK</sequence>
<dbReference type="SUPFAM" id="SSF55347">
    <property type="entry name" value="Glyceraldehyde-3-phosphate dehydrogenase-like, C-terminal domain"/>
    <property type="match status" value="1"/>
</dbReference>
<evidence type="ECO:0000256" key="1">
    <source>
        <dbReference type="ARBA" id="ARBA00010928"/>
    </source>
</evidence>
<dbReference type="PANTHER" id="PTHR22604:SF105">
    <property type="entry name" value="TRANS-1,2-DIHYDROBENZENE-1,2-DIOL DEHYDROGENASE"/>
    <property type="match status" value="1"/>
</dbReference>
<protein>
    <submittedName>
        <fullName evidence="5">Oxidoreductase</fullName>
    </submittedName>
</protein>
<dbReference type="Proteomes" id="UP000660047">
    <property type="component" value="Unassembled WGS sequence"/>
</dbReference>
<feature type="domain" description="Gfo/Idh/MocA-like oxidoreductase N-terminal" evidence="3">
    <location>
        <begin position="1"/>
        <end position="116"/>
    </location>
</feature>
<dbReference type="SUPFAM" id="SSF51735">
    <property type="entry name" value="NAD(P)-binding Rossmann-fold domains"/>
    <property type="match status" value="1"/>
</dbReference>
<dbReference type="Pfam" id="PF22725">
    <property type="entry name" value="GFO_IDH_MocA_C3"/>
    <property type="match status" value="1"/>
</dbReference>
<dbReference type="RefSeq" id="WP_055224572.1">
    <property type="nucleotide sequence ID" value="NZ_BLYL01000016.1"/>
</dbReference>
<dbReference type="GO" id="GO:0016491">
    <property type="term" value="F:oxidoreductase activity"/>
    <property type="evidence" value="ECO:0007669"/>
    <property type="project" value="UniProtKB-KW"/>
</dbReference>
<dbReference type="Gene3D" id="3.30.360.10">
    <property type="entry name" value="Dihydrodipicolinate Reductase, domain 2"/>
    <property type="match status" value="1"/>
</dbReference>
<accession>A0AAI9K5T1</accession>
<comment type="similarity">
    <text evidence="1">Belongs to the Gfo/Idh/MocA family.</text>
</comment>
<dbReference type="InterPro" id="IPR055170">
    <property type="entry name" value="GFO_IDH_MocA-like_dom"/>
</dbReference>
<gene>
    <name evidence="5" type="ORF">COEU31_23510</name>
</gene>
<dbReference type="InterPro" id="IPR036291">
    <property type="entry name" value="NAD(P)-bd_dom_sf"/>
</dbReference>
<evidence type="ECO:0000313" key="6">
    <source>
        <dbReference type="Proteomes" id="UP000660047"/>
    </source>
</evidence>
<dbReference type="EMBL" id="BLYL01000016">
    <property type="protein sequence ID" value="GFO95305.1"/>
    <property type="molecule type" value="Genomic_DNA"/>
</dbReference>
<proteinExistence type="inferred from homology"/>
<reference evidence="5" key="1">
    <citation type="submission" date="2020-06" db="EMBL/GenBank/DDBJ databases">
        <title>Characterization of fructooligosaccharide metabolism and fructooligosaccharide-degrading enzymes in human commensal butyrate producers.</title>
        <authorList>
            <person name="Tanno H."/>
            <person name="Fujii T."/>
            <person name="Hirano K."/>
            <person name="Maeno S."/>
            <person name="Tonozuka T."/>
            <person name="Sakamoto M."/>
            <person name="Ohkuma M."/>
            <person name="Tochio T."/>
            <person name="Endo A."/>
        </authorList>
    </citation>
    <scope>NUCLEOTIDE SEQUENCE</scope>
    <source>
        <strain evidence="5">JCM 31265</strain>
    </source>
</reference>
<dbReference type="Pfam" id="PF01408">
    <property type="entry name" value="GFO_IDH_MocA"/>
    <property type="match status" value="1"/>
</dbReference>
<dbReference type="Gene3D" id="3.40.50.720">
    <property type="entry name" value="NAD(P)-binding Rossmann-like Domain"/>
    <property type="match status" value="1"/>
</dbReference>
<dbReference type="AlphaFoldDB" id="A0AAI9K5T1"/>
<dbReference type="InterPro" id="IPR000683">
    <property type="entry name" value="Gfo/Idh/MocA-like_OxRdtase_N"/>
</dbReference>
<dbReference type="InterPro" id="IPR050984">
    <property type="entry name" value="Gfo/Idh/MocA_domain"/>
</dbReference>
<feature type="domain" description="GFO/IDH/MocA-like oxidoreductase" evidence="4">
    <location>
        <begin position="130"/>
        <end position="241"/>
    </location>
</feature>
<evidence type="ECO:0000313" key="5">
    <source>
        <dbReference type="EMBL" id="GFO95305.1"/>
    </source>
</evidence>
<dbReference type="PANTHER" id="PTHR22604">
    <property type="entry name" value="OXIDOREDUCTASES"/>
    <property type="match status" value="1"/>
</dbReference>
<organism evidence="5 6">
    <name type="scientific">Coprococcus eutactus</name>
    <dbReference type="NCBI Taxonomy" id="33043"/>
    <lineage>
        <taxon>Bacteria</taxon>
        <taxon>Bacillati</taxon>
        <taxon>Bacillota</taxon>
        <taxon>Clostridia</taxon>
        <taxon>Lachnospirales</taxon>
        <taxon>Lachnospiraceae</taxon>
        <taxon>Coprococcus</taxon>
    </lineage>
</organism>
<evidence type="ECO:0000259" key="3">
    <source>
        <dbReference type="Pfam" id="PF01408"/>
    </source>
</evidence>
<evidence type="ECO:0000256" key="2">
    <source>
        <dbReference type="ARBA" id="ARBA00023002"/>
    </source>
</evidence>
<dbReference type="GO" id="GO:0000166">
    <property type="term" value="F:nucleotide binding"/>
    <property type="evidence" value="ECO:0007669"/>
    <property type="project" value="InterPro"/>
</dbReference>
<evidence type="ECO:0000259" key="4">
    <source>
        <dbReference type="Pfam" id="PF22725"/>
    </source>
</evidence>